<name>A0A7W0CL12_9ACTN</name>
<dbReference type="EMBL" id="JACDUR010000004">
    <property type="protein sequence ID" value="MBA2893128.1"/>
    <property type="molecule type" value="Genomic_DNA"/>
</dbReference>
<dbReference type="AlphaFoldDB" id="A0A7W0CL12"/>
<dbReference type="Proteomes" id="UP000530928">
    <property type="component" value="Unassembled WGS sequence"/>
</dbReference>
<dbReference type="RefSeq" id="WP_181611823.1">
    <property type="nucleotide sequence ID" value="NZ_BAABAM010000003.1"/>
</dbReference>
<gene>
    <name evidence="1" type="ORF">HNR30_004482</name>
</gene>
<protein>
    <submittedName>
        <fullName evidence="1">Sporulation protein YlmC with PRC-barrel domain</fullName>
    </submittedName>
</protein>
<sequence length="262" mass="28399">MTAARTLHAQLHLLDRQVVRADDARMVSKADDLELDYDRDGRLYVSALLTGPLALGPRIGGVIGRLMVAVTTLLRPEEDPAPRRIPMRLVTDIGSALKVGGDPAEAALERWTRVHLIAPLPGSGAPAHDDEPPPDRQHRGAMRVSELLGRTVTDAEGRVVGQVADVRLSQDGHLLGPAANALRVSGLVVVPRNTGQLFGYERGPGGAGPWLVRVVVRRLHRGSRHVTWDQVESFAPSPEIRLRVPASELADLRELYSTLPST</sequence>
<accession>A0A7W0CL12</accession>
<evidence type="ECO:0000313" key="1">
    <source>
        <dbReference type="EMBL" id="MBA2893128.1"/>
    </source>
</evidence>
<evidence type="ECO:0000313" key="2">
    <source>
        <dbReference type="Proteomes" id="UP000530928"/>
    </source>
</evidence>
<comment type="caution">
    <text evidence="1">The sequence shown here is derived from an EMBL/GenBank/DDBJ whole genome shotgun (WGS) entry which is preliminary data.</text>
</comment>
<reference evidence="1 2" key="1">
    <citation type="submission" date="2020-07" db="EMBL/GenBank/DDBJ databases">
        <title>Genomic Encyclopedia of Type Strains, Phase IV (KMG-IV): sequencing the most valuable type-strain genomes for metagenomic binning, comparative biology and taxonomic classification.</title>
        <authorList>
            <person name="Goeker M."/>
        </authorList>
    </citation>
    <scope>NUCLEOTIDE SEQUENCE [LARGE SCALE GENOMIC DNA]</scope>
    <source>
        <strain evidence="1 2">DSM 45533</strain>
    </source>
</reference>
<keyword evidence="2" id="KW-1185">Reference proteome</keyword>
<organism evidence="1 2">
    <name type="scientific">Nonomuraea soli</name>
    <dbReference type="NCBI Taxonomy" id="1032476"/>
    <lineage>
        <taxon>Bacteria</taxon>
        <taxon>Bacillati</taxon>
        <taxon>Actinomycetota</taxon>
        <taxon>Actinomycetes</taxon>
        <taxon>Streptosporangiales</taxon>
        <taxon>Streptosporangiaceae</taxon>
        <taxon>Nonomuraea</taxon>
    </lineage>
</organism>
<proteinExistence type="predicted"/>